<comment type="subcellular location">
    <subcellularLocation>
        <location evidence="1">Nucleus</location>
    </subcellularLocation>
</comment>
<dbReference type="eggNOG" id="ENOG502QTCC">
    <property type="taxonomic scope" value="Eukaryota"/>
</dbReference>
<gene>
    <name evidence="3" type="ORF">A1O3_03066</name>
</gene>
<dbReference type="HOGENOM" id="CLU_924377_0_0_1"/>
<dbReference type="GO" id="GO:0000976">
    <property type="term" value="F:transcription cis-regulatory region binding"/>
    <property type="evidence" value="ECO:0007669"/>
    <property type="project" value="TreeGrafter"/>
</dbReference>
<sequence length="367" mass="41098">MLSCLAVSAKHLFLQETGCEPRTQNQNEPRIPNVVAVQFYQRALKAFSALLMQSEWAGSDEILASSIMLSCYEIIDVAGDHFGSHLRGVASLLQLWQVNGDSPGIGGIVFWTWFRSDTWAALHARRPMFLDERYWEPRPVDCFDGLSQAEIANRAMYLLGQCINFYNHGKESPSPSGLINEGIEGSLEARQRKMAELQSALEGWRRMLPPSMTHFVAGRAVHGTTQGEEGLSRQDPWLQEISSVLFLSPHCAVGLQMYHASQILLGLNGATWPSEPREARGSYAQQSLSTRRLIDRSRKQILLIASGGLPEAFSFVSTQCLYIAGWVTEGVCERRLTLHLIEQCQKQSGRRTVFIADDLRAAWARDE</sequence>
<dbReference type="GO" id="GO:0003700">
    <property type="term" value="F:DNA-binding transcription factor activity"/>
    <property type="evidence" value="ECO:0007669"/>
    <property type="project" value="TreeGrafter"/>
</dbReference>
<dbReference type="GeneID" id="19167195"/>
<dbReference type="PANTHER" id="PTHR37534">
    <property type="entry name" value="TRANSCRIPTIONAL ACTIVATOR PROTEIN UGA3"/>
    <property type="match status" value="1"/>
</dbReference>
<dbReference type="STRING" id="1182542.W9YBW3"/>
<dbReference type="OrthoDB" id="5319341at2759"/>
<evidence type="ECO:0000313" key="4">
    <source>
        <dbReference type="Proteomes" id="UP000019478"/>
    </source>
</evidence>
<proteinExistence type="predicted"/>
<evidence type="ECO:0008006" key="5">
    <source>
        <dbReference type="Google" id="ProtNLM"/>
    </source>
</evidence>
<evidence type="ECO:0000256" key="1">
    <source>
        <dbReference type="ARBA" id="ARBA00004123"/>
    </source>
</evidence>
<dbReference type="Proteomes" id="UP000019478">
    <property type="component" value="Unassembled WGS sequence"/>
</dbReference>
<dbReference type="GO" id="GO:0005634">
    <property type="term" value="C:nucleus"/>
    <property type="evidence" value="ECO:0007669"/>
    <property type="project" value="UniProtKB-SubCell"/>
</dbReference>
<dbReference type="InterPro" id="IPR021858">
    <property type="entry name" value="Fun_TF"/>
</dbReference>
<name>W9YBW3_9EURO</name>
<dbReference type="PANTHER" id="PTHR37534:SF2">
    <property type="entry name" value="N-ACETYLTRANSFERASE DOMAIN-CONTAINING PROTEIN"/>
    <property type="match status" value="1"/>
</dbReference>
<evidence type="ECO:0000256" key="2">
    <source>
        <dbReference type="ARBA" id="ARBA00023242"/>
    </source>
</evidence>
<dbReference type="AlphaFoldDB" id="W9YBW3"/>
<keyword evidence="2" id="KW-0539">Nucleus</keyword>
<keyword evidence="4" id="KW-1185">Reference proteome</keyword>
<dbReference type="CDD" id="cd12148">
    <property type="entry name" value="fungal_TF_MHR"/>
    <property type="match status" value="1"/>
</dbReference>
<organism evidence="3 4">
    <name type="scientific">Capronia epimyces CBS 606.96</name>
    <dbReference type="NCBI Taxonomy" id="1182542"/>
    <lineage>
        <taxon>Eukaryota</taxon>
        <taxon>Fungi</taxon>
        <taxon>Dikarya</taxon>
        <taxon>Ascomycota</taxon>
        <taxon>Pezizomycotina</taxon>
        <taxon>Eurotiomycetes</taxon>
        <taxon>Chaetothyriomycetidae</taxon>
        <taxon>Chaetothyriales</taxon>
        <taxon>Herpotrichiellaceae</taxon>
        <taxon>Capronia</taxon>
    </lineage>
</organism>
<protein>
    <recommendedName>
        <fullName evidence="5">Transcription factor domain-containing protein</fullName>
    </recommendedName>
</protein>
<comment type="caution">
    <text evidence="3">The sequence shown here is derived from an EMBL/GenBank/DDBJ whole genome shotgun (WGS) entry which is preliminary data.</text>
</comment>
<dbReference type="RefSeq" id="XP_007731395.1">
    <property type="nucleotide sequence ID" value="XM_007733205.1"/>
</dbReference>
<dbReference type="Pfam" id="PF11951">
    <property type="entry name" value="Fungal_trans_2"/>
    <property type="match status" value="1"/>
</dbReference>
<reference evidence="3 4" key="1">
    <citation type="submission" date="2013-03" db="EMBL/GenBank/DDBJ databases">
        <title>The Genome Sequence of Capronia epimyces CBS 606.96.</title>
        <authorList>
            <consortium name="The Broad Institute Genomics Platform"/>
            <person name="Cuomo C."/>
            <person name="de Hoog S."/>
            <person name="Gorbushina A."/>
            <person name="Walker B."/>
            <person name="Young S.K."/>
            <person name="Zeng Q."/>
            <person name="Gargeya S."/>
            <person name="Fitzgerald M."/>
            <person name="Haas B."/>
            <person name="Abouelleil A."/>
            <person name="Allen A.W."/>
            <person name="Alvarado L."/>
            <person name="Arachchi H.M."/>
            <person name="Berlin A.M."/>
            <person name="Chapman S.B."/>
            <person name="Gainer-Dewar J."/>
            <person name="Goldberg J."/>
            <person name="Griggs A."/>
            <person name="Gujja S."/>
            <person name="Hansen M."/>
            <person name="Howarth C."/>
            <person name="Imamovic A."/>
            <person name="Ireland A."/>
            <person name="Larimer J."/>
            <person name="McCowan C."/>
            <person name="Murphy C."/>
            <person name="Pearson M."/>
            <person name="Poon T.W."/>
            <person name="Priest M."/>
            <person name="Roberts A."/>
            <person name="Saif S."/>
            <person name="Shea T."/>
            <person name="Sisk P."/>
            <person name="Sykes S."/>
            <person name="Wortman J."/>
            <person name="Nusbaum C."/>
            <person name="Birren B."/>
        </authorList>
    </citation>
    <scope>NUCLEOTIDE SEQUENCE [LARGE SCALE GENOMIC DNA]</scope>
    <source>
        <strain evidence="3 4">CBS 606.96</strain>
    </source>
</reference>
<dbReference type="GO" id="GO:0045944">
    <property type="term" value="P:positive regulation of transcription by RNA polymerase II"/>
    <property type="evidence" value="ECO:0007669"/>
    <property type="project" value="TreeGrafter"/>
</dbReference>
<accession>W9YBW3</accession>
<evidence type="ECO:0000313" key="3">
    <source>
        <dbReference type="EMBL" id="EXJ89998.1"/>
    </source>
</evidence>
<dbReference type="EMBL" id="AMGY01000002">
    <property type="protein sequence ID" value="EXJ89998.1"/>
    <property type="molecule type" value="Genomic_DNA"/>
</dbReference>